<feature type="transmembrane region" description="Helical" evidence="3">
    <location>
        <begin position="70"/>
        <end position="91"/>
    </location>
</feature>
<dbReference type="PANTHER" id="PTHR45138">
    <property type="entry name" value="REGULATORY COMPONENTS OF SENSORY TRANSDUCTION SYSTEM"/>
    <property type="match status" value="1"/>
</dbReference>
<evidence type="ECO:0000259" key="4">
    <source>
        <dbReference type="PROSITE" id="PS50887"/>
    </source>
</evidence>
<gene>
    <name evidence="5" type="ORF">GGD40_000511</name>
</gene>
<dbReference type="Proteomes" id="UP000540929">
    <property type="component" value="Unassembled WGS sequence"/>
</dbReference>
<keyword evidence="6" id="KW-1185">Reference proteome</keyword>
<proteinExistence type="predicted"/>
<evidence type="ECO:0000256" key="2">
    <source>
        <dbReference type="ARBA" id="ARBA00034247"/>
    </source>
</evidence>
<comment type="catalytic activity">
    <reaction evidence="2">
        <text>2 GTP = 3',3'-c-di-GMP + 2 diphosphate</text>
        <dbReference type="Rhea" id="RHEA:24898"/>
        <dbReference type="ChEBI" id="CHEBI:33019"/>
        <dbReference type="ChEBI" id="CHEBI:37565"/>
        <dbReference type="ChEBI" id="CHEBI:58805"/>
        <dbReference type="EC" id="2.7.7.65"/>
    </reaction>
</comment>
<keyword evidence="3" id="KW-0472">Membrane</keyword>
<dbReference type="InterPro" id="IPR050469">
    <property type="entry name" value="Diguanylate_Cyclase"/>
</dbReference>
<feature type="transmembrane region" description="Helical" evidence="3">
    <location>
        <begin position="176"/>
        <end position="196"/>
    </location>
</feature>
<sequence>MSEHRRPAHAADFELGNWSVAFKDRRLEASFQRQELPVARASLRVATTFFCVAFLTISLFHFGLSGERPAIAVLCAWLVSVLSAAFGLYAVHVCKESVCVVRCVATIVETIGIGTFLLTVWQQPPDASWTGLAMCVILFVVYVLIPNSLLLTQALAALSTALFLVVAASVERLSGPSLSTLTIWLVLANSAGVIAARRHHKSARDQYRAYRLLSQLSIRDHLTGCFNRRYLDEVLLSTELDRCRRHQHCLGAILCDIDHFKAVNDSYGHASGDTVLQKFASILLLNTRQHVDSVVRYGGEEFLVLLPDTTIDQTIALAERFRRLFEASRTAAGHGCDIGATASFGVACTPWPVGDEDWHENLIVAADAQLYRAKRNGRNQVQATDAAIAVDTMSTAPTHFSNGAGVR</sequence>
<dbReference type="Pfam" id="PF00990">
    <property type="entry name" value="GGDEF"/>
    <property type="match status" value="1"/>
</dbReference>
<accession>A0A7Y9WHW5</accession>
<name>A0A7Y9WHW5_9BURK</name>
<evidence type="ECO:0000256" key="1">
    <source>
        <dbReference type="ARBA" id="ARBA00012528"/>
    </source>
</evidence>
<dbReference type="PROSITE" id="PS50887">
    <property type="entry name" value="GGDEF"/>
    <property type="match status" value="1"/>
</dbReference>
<dbReference type="FunFam" id="3.30.70.270:FF:000001">
    <property type="entry name" value="Diguanylate cyclase domain protein"/>
    <property type="match status" value="1"/>
</dbReference>
<dbReference type="InterPro" id="IPR000160">
    <property type="entry name" value="GGDEF_dom"/>
</dbReference>
<dbReference type="EC" id="2.7.7.65" evidence="1"/>
<dbReference type="AlphaFoldDB" id="A0A7Y9WHW5"/>
<feature type="transmembrane region" description="Helical" evidence="3">
    <location>
        <begin position="43"/>
        <end position="64"/>
    </location>
</feature>
<feature type="transmembrane region" description="Helical" evidence="3">
    <location>
        <begin position="127"/>
        <end position="145"/>
    </location>
</feature>
<dbReference type="InterPro" id="IPR043128">
    <property type="entry name" value="Rev_trsase/Diguanyl_cyclase"/>
</dbReference>
<dbReference type="EMBL" id="JACCAS010000001">
    <property type="protein sequence ID" value="NYH21032.1"/>
    <property type="molecule type" value="Genomic_DNA"/>
</dbReference>
<dbReference type="RefSeq" id="WP_179742702.1">
    <property type="nucleotide sequence ID" value="NZ_JACCAS010000001.1"/>
</dbReference>
<evidence type="ECO:0000313" key="6">
    <source>
        <dbReference type="Proteomes" id="UP000540929"/>
    </source>
</evidence>
<feature type="transmembrane region" description="Helical" evidence="3">
    <location>
        <begin position="103"/>
        <end position="121"/>
    </location>
</feature>
<dbReference type="GO" id="GO:0052621">
    <property type="term" value="F:diguanylate cyclase activity"/>
    <property type="evidence" value="ECO:0007669"/>
    <property type="project" value="UniProtKB-EC"/>
</dbReference>
<dbReference type="SMART" id="SM00267">
    <property type="entry name" value="GGDEF"/>
    <property type="match status" value="1"/>
</dbReference>
<dbReference type="NCBIfam" id="TIGR00254">
    <property type="entry name" value="GGDEF"/>
    <property type="match status" value="1"/>
</dbReference>
<dbReference type="CDD" id="cd01949">
    <property type="entry name" value="GGDEF"/>
    <property type="match status" value="1"/>
</dbReference>
<dbReference type="PANTHER" id="PTHR45138:SF9">
    <property type="entry name" value="DIGUANYLATE CYCLASE DGCM-RELATED"/>
    <property type="match status" value="1"/>
</dbReference>
<dbReference type="SUPFAM" id="SSF55073">
    <property type="entry name" value="Nucleotide cyclase"/>
    <property type="match status" value="1"/>
</dbReference>
<comment type="caution">
    <text evidence="5">The sequence shown here is derived from an EMBL/GenBank/DDBJ whole genome shotgun (WGS) entry which is preliminary data.</text>
</comment>
<feature type="domain" description="GGDEF" evidence="4">
    <location>
        <begin position="248"/>
        <end position="386"/>
    </location>
</feature>
<keyword evidence="3" id="KW-1133">Transmembrane helix</keyword>
<dbReference type="Gene3D" id="3.30.70.270">
    <property type="match status" value="1"/>
</dbReference>
<protein>
    <recommendedName>
        <fullName evidence="1">diguanylate cyclase</fullName>
        <ecNumber evidence="1">2.7.7.65</ecNumber>
    </recommendedName>
</protein>
<reference evidence="5 6" key="1">
    <citation type="submission" date="2020-07" db="EMBL/GenBank/DDBJ databases">
        <title>Exploring microbial biodiversity for novel pathways involved in the catabolism of aromatic compounds derived from lignin.</title>
        <authorList>
            <person name="Elkins J."/>
        </authorList>
    </citation>
    <scope>NUCLEOTIDE SEQUENCE [LARGE SCALE GENOMIC DNA]</scope>
    <source>
        <strain evidence="5 6">H2C3C</strain>
    </source>
</reference>
<evidence type="ECO:0000256" key="3">
    <source>
        <dbReference type="SAM" id="Phobius"/>
    </source>
</evidence>
<evidence type="ECO:0000313" key="5">
    <source>
        <dbReference type="EMBL" id="NYH21032.1"/>
    </source>
</evidence>
<organism evidence="5 6">
    <name type="scientific">Paraburkholderia bryophila</name>
    <dbReference type="NCBI Taxonomy" id="420952"/>
    <lineage>
        <taxon>Bacteria</taxon>
        <taxon>Pseudomonadati</taxon>
        <taxon>Pseudomonadota</taxon>
        <taxon>Betaproteobacteria</taxon>
        <taxon>Burkholderiales</taxon>
        <taxon>Burkholderiaceae</taxon>
        <taxon>Paraburkholderia</taxon>
    </lineage>
</organism>
<keyword evidence="3" id="KW-0812">Transmembrane</keyword>
<dbReference type="InterPro" id="IPR029787">
    <property type="entry name" value="Nucleotide_cyclase"/>
</dbReference>